<feature type="region of interest" description="Disordered" evidence="1">
    <location>
        <begin position="86"/>
        <end position="111"/>
    </location>
</feature>
<evidence type="ECO:0000256" key="1">
    <source>
        <dbReference type="SAM" id="MobiDB-lite"/>
    </source>
</evidence>
<keyword evidence="3" id="KW-1185">Reference proteome</keyword>
<reference evidence="2" key="1">
    <citation type="submission" date="2021-06" db="EMBL/GenBank/DDBJ databases">
        <title>Comparative genomics, transcriptomics and evolutionary studies reveal genomic signatures of adaptation to plant cell wall in hemibiotrophic fungi.</title>
        <authorList>
            <consortium name="DOE Joint Genome Institute"/>
            <person name="Baroncelli R."/>
            <person name="Diaz J.F."/>
            <person name="Benocci T."/>
            <person name="Peng M."/>
            <person name="Battaglia E."/>
            <person name="Haridas S."/>
            <person name="Andreopoulos W."/>
            <person name="Labutti K."/>
            <person name="Pangilinan J."/>
            <person name="Floch G.L."/>
            <person name="Makela M.R."/>
            <person name="Henrissat B."/>
            <person name="Grigoriev I.V."/>
            <person name="Crouch J.A."/>
            <person name="De Vries R.P."/>
            <person name="Sukno S.A."/>
            <person name="Thon M.R."/>
        </authorList>
    </citation>
    <scope>NUCLEOTIDE SEQUENCE</scope>
    <source>
        <strain evidence="2">MAFF235873</strain>
    </source>
</reference>
<evidence type="ECO:0000313" key="3">
    <source>
        <dbReference type="Proteomes" id="UP001232148"/>
    </source>
</evidence>
<dbReference type="AlphaFoldDB" id="A0AAD9HM64"/>
<organism evidence="2 3">
    <name type="scientific">Colletotrichum zoysiae</name>
    <dbReference type="NCBI Taxonomy" id="1216348"/>
    <lineage>
        <taxon>Eukaryota</taxon>
        <taxon>Fungi</taxon>
        <taxon>Dikarya</taxon>
        <taxon>Ascomycota</taxon>
        <taxon>Pezizomycotina</taxon>
        <taxon>Sordariomycetes</taxon>
        <taxon>Hypocreomycetidae</taxon>
        <taxon>Glomerellales</taxon>
        <taxon>Glomerellaceae</taxon>
        <taxon>Colletotrichum</taxon>
        <taxon>Colletotrichum graminicola species complex</taxon>
    </lineage>
</organism>
<name>A0AAD9HM64_9PEZI</name>
<gene>
    <name evidence="2" type="ORF">LX32DRAFT_681124</name>
</gene>
<dbReference type="EMBL" id="MU842840">
    <property type="protein sequence ID" value="KAK2031458.1"/>
    <property type="molecule type" value="Genomic_DNA"/>
</dbReference>
<protein>
    <submittedName>
        <fullName evidence="2">Uncharacterized protein</fullName>
    </submittedName>
</protein>
<proteinExistence type="predicted"/>
<comment type="caution">
    <text evidence="2">The sequence shown here is derived from an EMBL/GenBank/DDBJ whole genome shotgun (WGS) entry which is preliminary data.</text>
</comment>
<evidence type="ECO:0000313" key="2">
    <source>
        <dbReference type="EMBL" id="KAK2031458.1"/>
    </source>
</evidence>
<dbReference type="Proteomes" id="UP001232148">
    <property type="component" value="Unassembled WGS sequence"/>
</dbReference>
<sequence length="265" mass="28853">MDSKRMTAIARSEDLGGRICISNPSQHLHHASYLHILGLPVRHSYLYIAAAVGPITPSPGLRTGRRRDKAGTVLFFHDIPGTDASPLSDRSTLDGKAPKLAVAPPRGRDNGRLRAAAAPRFHSSCTDHLPGLLEDLDRLYEAVRDVEVINGSGYDFKYIAREGSEWTALPNKGDFRPVLELPRDSRGSNITDKNKLGGPNVDVVLSGSVSGSERAKITVEFTGRNFGAYQAWERFQNKILSWLCEAVLPASLHVDDSRRCGGGGN</sequence>
<accession>A0AAD9HM64</accession>